<keyword evidence="6" id="KW-0482">Metalloprotease</keyword>
<accession>A0ABU9EBE5</accession>
<dbReference type="RefSeq" id="WP_405277494.1">
    <property type="nucleotide sequence ID" value="NZ_JBBHLI010000004.1"/>
</dbReference>
<keyword evidence="5" id="KW-0862">Zinc</keyword>
<gene>
    <name evidence="9" type="ORF">WI372_09845</name>
</gene>
<comment type="caution">
    <text evidence="9">The sequence shown here is derived from an EMBL/GenBank/DDBJ whole genome shotgun (WGS) entry which is preliminary data.</text>
</comment>
<evidence type="ECO:0000256" key="6">
    <source>
        <dbReference type="ARBA" id="ARBA00023049"/>
    </source>
</evidence>
<evidence type="ECO:0000259" key="8">
    <source>
        <dbReference type="Pfam" id="PF00246"/>
    </source>
</evidence>
<dbReference type="PANTHER" id="PTHR11705">
    <property type="entry name" value="PROTEASE FAMILY M14 CARBOXYPEPTIDASE A,B"/>
    <property type="match status" value="1"/>
</dbReference>
<sequence length="921" mass="101507">MIQSTLRRRVGGFTPALVAALVFGASTPVAAQVDGPRSPDITTPEAFLGFEIGADYHLATYQQLMDYWEVLAEESDRMTLRSIGDSEFGRPQLQAVITSPENHANLDRYREVSATLARARGLNETEARALASEGRAVVWIDGGLHATELLGAQQLMQLVYDMVSLEDDETLRFLDDLVVLATHANPDGHDLVADWYMREDEPTRRTSSGVPDLYQKYAGHDNNRDFYMANLAETQNMNRVMYTEWYPQIVYNHHQTGPAGTVMFAPPFRDPMNHYLDPMLKTSLDQVGSAMHQRFIVEGKGGTGMRSTAGYSTWWNGGLRTTPYFHNQIGLLTETIGHPNPIDIPFIPRWQISSADLPLPIEPGPWHFKQSVDYSQTANRAVMDYASRNREHLLYNMWRMGMNSIERGSADSWTVLPFEIDAAQDEVNRGDRGDWERLLRAPEDRDPRGFILTADQPDFSRVEKFVNVLLMNGVEVHQASADFSVAGTTYPAGSYVVRADQAFRPQVLDMFEPQQHPNDFAYPGAPPTAPYDNAGWTVALQMEVEFDRVLDAFDGPFQPVEGFRIDMTAAAIEGPASGAAGFLADHRATDAFVLVNRAMAQGGDVYWLTESITVDGQSYPEGAFFFDGESLRGLLADGAAETGVALRAVAERPAASAMRLRPVRIGLWDRYGGSMPSGWTRFVLEQFEFDYEVVYPPELDAGDLRDSYDVLIFPDGAVPSGTGGGGFGQGNSASLLAELPEELRDRVGNVSVDRTVPEILAFIEAGGTAVAVGSSTALGFHAGLPIADYMVDESGEPLSSEEYYTPGSVHNVKIEAGSPVTHGLGERVNVMHSHSPVFQVDENATNVRVLAWYDSEHPLLSGWAWGQEKLQGGASMLEADIGAGKLFLFGPKITFRGQSHGTFPLLFNGIYYGTAQRDVMF</sequence>
<evidence type="ECO:0000313" key="10">
    <source>
        <dbReference type="Proteomes" id="UP001484239"/>
    </source>
</evidence>
<evidence type="ECO:0000256" key="5">
    <source>
        <dbReference type="ARBA" id="ARBA00022833"/>
    </source>
</evidence>
<evidence type="ECO:0000313" key="9">
    <source>
        <dbReference type="EMBL" id="MEK9501280.1"/>
    </source>
</evidence>
<comment type="cofactor">
    <cofactor evidence="1">
        <name>Zn(2+)</name>
        <dbReference type="ChEBI" id="CHEBI:29105"/>
    </cofactor>
</comment>
<organism evidence="9 10">
    <name type="scientific">Gaopeijia maritima</name>
    <dbReference type="NCBI Taxonomy" id="3119007"/>
    <lineage>
        <taxon>Bacteria</taxon>
        <taxon>Pseudomonadati</taxon>
        <taxon>Gemmatimonadota</taxon>
        <taxon>Longimicrobiia</taxon>
        <taxon>Gaopeijiales</taxon>
        <taxon>Gaopeijiaceae</taxon>
        <taxon>Gaopeijia</taxon>
    </lineage>
</organism>
<protein>
    <submittedName>
        <fullName evidence="9">M14 family metallopeptidase</fullName>
    </submittedName>
</protein>
<dbReference type="PANTHER" id="PTHR11705:SF143">
    <property type="entry name" value="SLL0236 PROTEIN"/>
    <property type="match status" value="1"/>
</dbReference>
<evidence type="ECO:0000256" key="2">
    <source>
        <dbReference type="ARBA" id="ARBA00005988"/>
    </source>
</evidence>
<evidence type="ECO:0000256" key="7">
    <source>
        <dbReference type="SAM" id="SignalP"/>
    </source>
</evidence>
<evidence type="ECO:0000256" key="3">
    <source>
        <dbReference type="ARBA" id="ARBA00022670"/>
    </source>
</evidence>
<dbReference type="Gene3D" id="3.40.630.10">
    <property type="entry name" value="Zn peptidases"/>
    <property type="match status" value="1"/>
</dbReference>
<dbReference type="InterPro" id="IPR029062">
    <property type="entry name" value="Class_I_gatase-like"/>
</dbReference>
<dbReference type="Pfam" id="PF00246">
    <property type="entry name" value="Peptidase_M14"/>
    <property type="match status" value="1"/>
</dbReference>
<feature type="domain" description="Peptidase M14" evidence="8">
    <location>
        <begin position="67"/>
        <end position="275"/>
    </location>
</feature>
<name>A0ABU9EBE5_9BACT</name>
<keyword evidence="3" id="KW-0645">Protease</keyword>
<feature type="signal peptide" evidence="7">
    <location>
        <begin position="1"/>
        <end position="31"/>
    </location>
</feature>
<keyword evidence="7" id="KW-0732">Signal</keyword>
<dbReference type="EMBL" id="JBBHLI010000004">
    <property type="protein sequence ID" value="MEK9501280.1"/>
    <property type="molecule type" value="Genomic_DNA"/>
</dbReference>
<evidence type="ECO:0000256" key="1">
    <source>
        <dbReference type="ARBA" id="ARBA00001947"/>
    </source>
</evidence>
<comment type="similarity">
    <text evidence="2">Belongs to the peptidase M14 family.</text>
</comment>
<keyword evidence="10" id="KW-1185">Reference proteome</keyword>
<dbReference type="CDD" id="cd06240">
    <property type="entry name" value="M14-like"/>
    <property type="match status" value="1"/>
</dbReference>
<dbReference type="SUPFAM" id="SSF52317">
    <property type="entry name" value="Class I glutamine amidotransferase-like"/>
    <property type="match status" value="1"/>
</dbReference>
<dbReference type="SUPFAM" id="SSF53187">
    <property type="entry name" value="Zn-dependent exopeptidases"/>
    <property type="match status" value="1"/>
</dbReference>
<reference evidence="9 10" key="1">
    <citation type="submission" date="2024-02" db="EMBL/GenBank/DDBJ databases">
        <title>A novel Gemmatimonadota bacterium.</title>
        <authorList>
            <person name="Du Z.-J."/>
            <person name="Ye Y.-Q."/>
        </authorList>
    </citation>
    <scope>NUCLEOTIDE SEQUENCE [LARGE SCALE GENOMIC DNA]</scope>
    <source>
        <strain evidence="9 10">DH-20</strain>
    </source>
</reference>
<dbReference type="Proteomes" id="UP001484239">
    <property type="component" value="Unassembled WGS sequence"/>
</dbReference>
<keyword evidence="4" id="KW-0378">Hydrolase</keyword>
<evidence type="ECO:0000256" key="4">
    <source>
        <dbReference type="ARBA" id="ARBA00022801"/>
    </source>
</evidence>
<feature type="chain" id="PRO_5047496536" evidence="7">
    <location>
        <begin position="32"/>
        <end position="921"/>
    </location>
</feature>
<proteinExistence type="inferred from homology"/>
<dbReference type="InterPro" id="IPR000834">
    <property type="entry name" value="Peptidase_M14"/>
</dbReference>